<organism evidence="9 10">
    <name type="scientific">Bos mutus</name>
    <name type="common">wild yak</name>
    <dbReference type="NCBI Taxonomy" id="72004"/>
    <lineage>
        <taxon>Eukaryota</taxon>
        <taxon>Metazoa</taxon>
        <taxon>Chordata</taxon>
        <taxon>Craniata</taxon>
        <taxon>Vertebrata</taxon>
        <taxon>Euteleostomi</taxon>
        <taxon>Mammalia</taxon>
        <taxon>Eutheria</taxon>
        <taxon>Laurasiatheria</taxon>
        <taxon>Artiodactyla</taxon>
        <taxon>Ruminantia</taxon>
        <taxon>Pecora</taxon>
        <taxon>Bovidae</taxon>
        <taxon>Bovinae</taxon>
        <taxon>Bos</taxon>
    </lineage>
</organism>
<name>A0A6B0RSB9_9CETA</name>
<dbReference type="GO" id="GO:0022857">
    <property type="term" value="F:transmembrane transporter activity"/>
    <property type="evidence" value="ECO:0007669"/>
    <property type="project" value="InterPro"/>
</dbReference>
<feature type="compositionally biased region" description="Basic and acidic residues" evidence="7">
    <location>
        <begin position="542"/>
        <end position="553"/>
    </location>
</feature>
<keyword evidence="4 8" id="KW-0812">Transmembrane</keyword>
<feature type="transmembrane region" description="Helical" evidence="8">
    <location>
        <begin position="843"/>
        <end position="865"/>
    </location>
</feature>
<dbReference type="PANTHER" id="PTHR11119">
    <property type="entry name" value="XANTHINE-URACIL / VITAMIN C PERMEASE FAMILY MEMBER"/>
    <property type="match status" value="1"/>
</dbReference>
<dbReference type="EMBL" id="VBQZ03000087">
    <property type="protein sequence ID" value="MXQ92835.1"/>
    <property type="molecule type" value="Genomic_DNA"/>
</dbReference>
<evidence type="ECO:0000256" key="6">
    <source>
        <dbReference type="ARBA" id="ARBA00023136"/>
    </source>
</evidence>
<feature type="transmembrane region" description="Helical" evidence="8">
    <location>
        <begin position="321"/>
        <end position="343"/>
    </location>
</feature>
<dbReference type="Pfam" id="PF00860">
    <property type="entry name" value="Xan_ur_permease"/>
    <property type="match status" value="3"/>
</dbReference>
<evidence type="ECO:0008006" key="11">
    <source>
        <dbReference type="Google" id="ProtNLM"/>
    </source>
</evidence>
<comment type="subcellular location">
    <subcellularLocation>
        <location evidence="1">Membrane</location>
        <topology evidence="1">Multi-pass membrane protein</topology>
    </subcellularLocation>
</comment>
<feature type="transmembrane region" description="Helical" evidence="8">
    <location>
        <begin position="349"/>
        <end position="368"/>
    </location>
</feature>
<comment type="similarity">
    <text evidence="2">Belongs to the nucleobase:cation symporter-2 (NCS2) (TC 2.A.40) family.</text>
</comment>
<feature type="transmembrane region" description="Helical" evidence="8">
    <location>
        <begin position="101"/>
        <end position="122"/>
    </location>
</feature>
<feature type="transmembrane region" description="Helical" evidence="8">
    <location>
        <begin position="740"/>
        <end position="760"/>
    </location>
</feature>
<keyword evidence="3" id="KW-0813">Transport</keyword>
<dbReference type="GO" id="GO:0005886">
    <property type="term" value="C:plasma membrane"/>
    <property type="evidence" value="ECO:0007669"/>
    <property type="project" value="UniProtKB-ARBA"/>
</dbReference>
<evidence type="ECO:0000256" key="7">
    <source>
        <dbReference type="SAM" id="MobiDB-lite"/>
    </source>
</evidence>
<comment type="caution">
    <text evidence="9">The sequence shown here is derived from an EMBL/GenBank/DDBJ whole genome shotgun (WGS) entry which is preliminary data.</text>
</comment>
<feature type="transmembrane region" description="Helical" evidence="8">
    <location>
        <begin position="380"/>
        <end position="397"/>
    </location>
</feature>
<evidence type="ECO:0000313" key="9">
    <source>
        <dbReference type="EMBL" id="MXQ92835.1"/>
    </source>
</evidence>
<keyword evidence="5 8" id="KW-1133">Transmembrane helix</keyword>
<protein>
    <recommendedName>
        <fullName evidence="11">Solute carrier family 23 member 2</fullName>
    </recommendedName>
</protein>
<feature type="transmembrane region" description="Helical" evidence="8">
    <location>
        <begin position="691"/>
        <end position="720"/>
    </location>
</feature>
<dbReference type="PROSITE" id="PS01116">
    <property type="entry name" value="XANTH_URACIL_PERMASE"/>
    <property type="match status" value="2"/>
</dbReference>
<evidence type="ECO:0000256" key="4">
    <source>
        <dbReference type="ARBA" id="ARBA00022692"/>
    </source>
</evidence>
<gene>
    <name evidence="9" type="ORF">E5288_WYG002848</name>
</gene>
<evidence type="ECO:0000256" key="8">
    <source>
        <dbReference type="SAM" id="Phobius"/>
    </source>
</evidence>
<evidence type="ECO:0000256" key="1">
    <source>
        <dbReference type="ARBA" id="ARBA00004141"/>
    </source>
</evidence>
<dbReference type="InterPro" id="IPR006042">
    <property type="entry name" value="Xan_ur_permease"/>
</dbReference>
<accession>A0A6B0RSB9</accession>
<feature type="compositionally biased region" description="Basic and acidic residues" evidence="7">
    <location>
        <begin position="33"/>
        <end position="44"/>
    </location>
</feature>
<feature type="transmembrane region" description="Helical" evidence="8">
    <location>
        <begin position="781"/>
        <end position="805"/>
    </location>
</feature>
<feature type="transmembrane region" description="Helical" evidence="8">
    <location>
        <begin position="62"/>
        <end position="89"/>
    </location>
</feature>
<keyword evidence="6 8" id="KW-0472">Membrane</keyword>
<feature type="transmembrane region" description="Helical" evidence="8">
    <location>
        <begin position="1027"/>
        <end position="1047"/>
    </location>
</feature>
<dbReference type="InterPro" id="IPR006043">
    <property type="entry name" value="NCS2"/>
</dbReference>
<evidence type="ECO:0000256" key="5">
    <source>
        <dbReference type="ARBA" id="ARBA00022989"/>
    </source>
</evidence>
<evidence type="ECO:0000313" key="10">
    <source>
        <dbReference type="Proteomes" id="UP000322234"/>
    </source>
</evidence>
<evidence type="ECO:0000256" key="3">
    <source>
        <dbReference type="ARBA" id="ARBA00022448"/>
    </source>
</evidence>
<keyword evidence="10" id="KW-1185">Reference proteome</keyword>
<feature type="region of interest" description="Disordered" evidence="7">
    <location>
        <begin position="1"/>
        <end position="46"/>
    </location>
</feature>
<feature type="transmembrane region" description="Helical" evidence="8">
    <location>
        <begin position="572"/>
        <end position="597"/>
    </location>
</feature>
<feature type="transmembrane region" description="Helical" evidence="8">
    <location>
        <begin position="931"/>
        <end position="953"/>
    </location>
</feature>
<feature type="transmembrane region" description="Helical" evidence="8">
    <location>
        <begin position="233"/>
        <end position="251"/>
    </location>
</feature>
<reference evidence="9" key="1">
    <citation type="submission" date="2019-10" db="EMBL/GenBank/DDBJ databases">
        <title>The sequence and de novo assembly of the wild yak genome.</title>
        <authorList>
            <person name="Liu Y."/>
        </authorList>
    </citation>
    <scope>NUCLEOTIDE SEQUENCE [LARGE SCALE GENOMIC DNA]</scope>
    <source>
        <strain evidence="9">WY2019</strain>
    </source>
</reference>
<dbReference type="AlphaFoldDB" id="A0A6B0RSB9"/>
<feature type="transmembrane region" description="Helical" evidence="8">
    <location>
        <begin position="417"/>
        <end position="437"/>
    </location>
</feature>
<proteinExistence type="inferred from homology"/>
<evidence type="ECO:0000256" key="2">
    <source>
        <dbReference type="ARBA" id="ARBA00008821"/>
    </source>
</evidence>
<dbReference type="Proteomes" id="UP000322234">
    <property type="component" value="Unassembled WGS sequence"/>
</dbReference>
<feature type="transmembrane region" description="Helical" evidence="8">
    <location>
        <begin position="959"/>
        <end position="978"/>
    </location>
</feature>
<feature type="transmembrane region" description="Helical" evidence="8">
    <location>
        <begin position="179"/>
        <end position="199"/>
    </location>
</feature>
<sequence length="1128" mass="121609">MEEEDWLPLSPRGDGTSIPPTLHQRGDGVLSSHEGDQGSKKDGQLKSSSSSHLAYGILDIPPWYLCIFLGIQHFLTALGGLVAVPLILAKDLCLQHDPLTQSYLISTIFFVSGICTLLQVFLGIRLPILQGGTFAFLGPSLAMLSLPTWKCPAWTLNASQVNASSPEFTEEWQKRIREVLLGLCISWLLCFVLTVTDALPSAPTAYGYLARTDTKGSVLSQAPWFRFPYPGQWGLPTVSPAGVFGIIAAVISSMVESIGDYHACARLVGAPPPPKHAINRGIGIEGLGCLLAGAWGTGNGTTSYSENVGALGITRVGSRMVIVAAGFVLLLMGIFGKIGAAFATIPTPVIGGMFLVMFGVITAVGISNLQYVDLNSSRNLFIFGFSIFCGLAIPNWVNKNPERLRTGILQLDQVIQVLLTTGMFVGGFLGFLLDNTIPGSLEERGLLAWNQVQEESEKSTKALEVYDLPWGISTRFCTSSCAQYLPFWPREVVGPPLTGRAEIRFVVHRMEEEDWLPLSPRGDGTSIPPTLHQRGDGVLSSHEGDQGSKKDGQLKSSSSSHMAYGILDIPPWYLCIFLGIQHFLTALGGLVAVPLILAKDLCLQHDPLTQSYLISTTFFVSGICTLLQVLLGIRLPILQGGTFAFLGPSLAMLSLPTWKCPAWTLNASQVNTSSPEFTEEWQKRIRELQGAILVASCVQMLVGFSGLIGFLMRFIGPLTIAPTISLMALPLFDPAGDDAGIHWGIAATTIFLIVLFSQYLKNITVPVPVYGREKKSHTSKFYLFQIFPVLLGLCISWLLCFVLTVTDALPSAPTAYGYLARTDTKGSVLSQAPWFRFPYPGQWGFPTVSLAGVFGIIAGVISSVVESIGDYHACARLVGVPPPPKHAINRGIGIEGLGCLLAGAWGTGNGTTSYSQNVGALGITRVGSRMVIVAAGCVLLLMGIFGKIGAAFVTIPAPVVGGMFLVMFGVITAVGISNLQYVDLNSSRNLFIFGFSIFCGLAIPNWVNKNPERLHTGILQLDQVIQVLLTTGMFVGGFLGFLLDNTIPGSLEERGLLAWNQIQEESEETTKALEVYGLPWGIGTRFCTSSCAQYLPFWPREGEVGVRQLSLCPRDSEEGPRSATDTRI</sequence>
<feature type="transmembrane region" description="Helical" evidence="8">
    <location>
        <begin position="612"/>
        <end position="633"/>
    </location>
</feature>
<feature type="transmembrane region" description="Helical" evidence="8">
    <location>
        <begin position="990"/>
        <end position="1007"/>
    </location>
</feature>
<feature type="region of interest" description="Disordered" evidence="7">
    <location>
        <begin position="517"/>
        <end position="556"/>
    </location>
</feature>